<reference evidence="1" key="2">
    <citation type="journal article" date="2015" name="Data Brief">
        <title>Shoot transcriptome of the giant reed, Arundo donax.</title>
        <authorList>
            <person name="Barrero R.A."/>
            <person name="Guerrero F.D."/>
            <person name="Moolhuijzen P."/>
            <person name="Goolsby J.A."/>
            <person name="Tidwell J."/>
            <person name="Bellgard S.E."/>
            <person name="Bellgard M.I."/>
        </authorList>
    </citation>
    <scope>NUCLEOTIDE SEQUENCE</scope>
    <source>
        <tissue evidence="1">Shoot tissue taken approximately 20 cm above the soil surface</tissue>
    </source>
</reference>
<accession>A0A0A9E8G4</accession>
<proteinExistence type="predicted"/>
<evidence type="ECO:0000313" key="1">
    <source>
        <dbReference type="EMBL" id="JAD95338.1"/>
    </source>
</evidence>
<dbReference type="EMBL" id="GBRH01202557">
    <property type="protein sequence ID" value="JAD95338.1"/>
    <property type="molecule type" value="Transcribed_RNA"/>
</dbReference>
<sequence length="145" mass="16121">MRVLLMPRALEPLADGQAPQPAAAHALPREQHCSRSPSLRPEHRICCACLHSSKAMDVRVSPPALPPRAAASAASRYCTPERCHLCARERCCCHQEWERVGSYEVVGESMRVLQTAVRWVSNLAGRWMGNHCGAARRGERDKGKR</sequence>
<reference evidence="1" key="1">
    <citation type="submission" date="2014-09" db="EMBL/GenBank/DDBJ databases">
        <authorList>
            <person name="Magalhaes I.L.F."/>
            <person name="Oliveira U."/>
            <person name="Santos F.R."/>
            <person name="Vidigal T.H.D.A."/>
            <person name="Brescovit A.D."/>
            <person name="Santos A.J."/>
        </authorList>
    </citation>
    <scope>NUCLEOTIDE SEQUENCE</scope>
    <source>
        <tissue evidence="1">Shoot tissue taken approximately 20 cm above the soil surface</tissue>
    </source>
</reference>
<dbReference type="AlphaFoldDB" id="A0A0A9E8G4"/>
<name>A0A0A9E8G4_ARUDO</name>
<organism evidence="1">
    <name type="scientific">Arundo donax</name>
    <name type="common">Giant reed</name>
    <name type="synonym">Donax arundinaceus</name>
    <dbReference type="NCBI Taxonomy" id="35708"/>
    <lineage>
        <taxon>Eukaryota</taxon>
        <taxon>Viridiplantae</taxon>
        <taxon>Streptophyta</taxon>
        <taxon>Embryophyta</taxon>
        <taxon>Tracheophyta</taxon>
        <taxon>Spermatophyta</taxon>
        <taxon>Magnoliopsida</taxon>
        <taxon>Liliopsida</taxon>
        <taxon>Poales</taxon>
        <taxon>Poaceae</taxon>
        <taxon>PACMAD clade</taxon>
        <taxon>Arundinoideae</taxon>
        <taxon>Arundineae</taxon>
        <taxon>Arundo</taxon>
    </lineage>
</organism>
<protein>
    <submittedName>
        <fullName evidence="1">Uncharacterized protein</fullName>
    </submittedName>
</protein>